<evidence type="ECO:0008006" key="3">
    <source>
        <dbReference type="Google" id="ProtNLM"/>
    </source>
</evidence>
<evidence type="ECO:0000313" key="2">
    <source>
        <dbReference type="Proteomes" id="UP000676336"/>
    </source>
</evidence>
<dbReference type="InterPro" id="IPR009062">
    <property type="entry name" value="Smac/DIABLO-like_sf"/>
</dbReference>
<comment type="caution">
    <text evidence="1">The sequence shown here is derived from an EMBL/GenBank/DDBJ whole genome shotgun (WGS) entry which is preliminary data.</text>
</comment>
<sequence>MSSPTDDVNKKRTEDNNCYRPGVIRYHDVPPNERRRLFDERQNELNPCLKVRKNMFRFHFRLRSPLLALASSAFFGYSSSKESKVIPVQNPSELPRTPYQHVNCTGFECVRESSMINLSASSSFLKHALYYYSELTQHYCVHISTMIGLLEEYKRREGAGSFQQEIWDIYVQHRVSLGEMKTELLRLRLLLSTIDRLVTESIDASYQTQDETVTQLVSNELIQTKRIIEQNEQLISKTEMSLTTEQVKIIEKNKDTSDTKASDE</sequence>
<dbReference type="Gene3D" id="1.20.58.70">
    <property type="match status" value="1"/>
</dbReference>
<evidence type="ECO:0000313" key="1">
    <source>
        <dbReference type="EMBL" id="CAF4327661.1"/>
    </source>
</evidence>
<dbReference type="GO" id="GO:0005739">
    <property type="term" value="C:mitochondrion"/>
    <property type="evidence" value="ECO:0007669"/>
    <property type="project" value="InterPro"/>
</dbReference>
<accession>A0A8S2U7L0</accession>
<proteinExistence type="predicted"/>
<protein>
    <recommendedName>
        <fullName evidence="3">Diablo homolog, mitochondrial</fullName>
    </recommendedName>
</protein>
<gene>
    <name evidence="1" type="ORF">SMN809_LOCUS27233</name>
</gene>
<dbReference type="SUPFAM" id="SSF46984">
    <property type="entry name" value="Smac/diablo"/>
    <property type="match status" value="1"/>
</dbReference>
<dbReference type="InterPro" id="IPR015142">
    <property type="entry name" value="Smac_DIABLO"/>
</dbReference>
<dbReference type="Pfam" id="PF09057">
    <property type="entry name" value="Smac_DIABLO"/>
    <property type="match status" value="1"/>
</dbReference>
<dbReference type="Proteomes" id="UP000676336">
    <property type="component" value="Unassembled WGS sequence"/>
</dbReference>
<dbReference type="GO" id="GO:0006915">
    <property type="term" value="P:apoptotic process"/>
    <property type="evidence" value="ECO:0007669"/>
    <property type="project" value="InterPro"/>
</dbReference>
<dbReference type="EMBL" id="CAJOBI010041735">
    <property type="protein sequence ID" value="CAF4327661.1"/>
    <property type="molecule type" value="Genomic_DNA"/>
</dbReference>
<reference evidence="1" key="1">
    <citation type="submission" date="2021-02" db="EMBL/GenBank/DDBJ databases">
        <authorList>
            <person name="Nowell W R."/>
        </authorList>
    </citation>
    <scope>NUCLEOTIDE SEQUENCE</scope>
</reference>
<name>A0A8S2U7L0_9BILA</name>
<organism evidence="1 2">
    <name type="scientific">Rotaria magnacalcarata</name>
    <dbReference type="NCBI Taxonomy" id="392030"/>
    <lineage>
        <taxon>Eukaryota</taxon>
        <taxon>Metazoa</taxon>
        <taxon>Spiralia</taxon>
        <taxon>Gnathifera</taxon>
        <taxon>Rotifera</taxon>
        <taxon>Eurotatoria</taxon>
        <taxon>Bdelloidea</taxon>
        <taxon>Philodinida</taxon>
        <taxon>Philodinidae</taxon>
        <taxon>Rotaria</taxon>
    </lineage>
</organism>
<dbReference type="AlphaFoldDB" id="A0A8S2U7L0"/>